<feature type="region of interest" description="Disordered" evidence="4">
    <location>
        <begin position="487"/>
        <end position="518"/>
    </location>
</feature>
<dbReference type="OMA" id="SWPRDMA"/>
<evidence type="ECO:0000256" key="1">
    <source>
        <dbReference type="ARBA" id="ARBA00022737"/>
    </source>
</evidence>
<organism evidence="6 7">
    <name type="scientific">Aspergillus calidoustus</name>
    <dbReference type="NCBI Taxonomy" id="454130"/>
    <lineage>
        <taxon>Eukaryota</taxon>
        <taxon>Fungi</taxon>
        <taxon>Dikarya</taxon>
        <taxon>Ascomycota</taxon>
        <taxon>Pezizomycotina</taxon>
        <taxon>Eurotiomycetes</taxon>
        <taxon>Eurotiomycetidae</taxon>
        <taxon>Eurotiales</taxon>
        <taxon>Aspergillaceae</taxon>
        <taxon>Aspergillus</taxon>
        <taxon>Aspergillus subgen. Nidulantes</taxon>
    </lineage>
</organism>
<dbReference type="Gene3D" id="1.25.40.20">
    <property type="entry name" value="Ankyrin repeat-containing domain"/>
    <property type="match status" value="3"/>
</dbReference>
<gene>
    <name evidence="6" type="ORF">ASPCAL06882</name>
</gene>
<keyword evidence="1" id="KW-0677">Repeat</keyword>
<dbReference type="PROSITE" id="PS50088">
    <property type="entry name" value="ANK_REPEAT"/>
    <property type="match status" value="4"/>
</dbReference>
<dbReference type="InterPro" id="IPR010730">
    <property type="entry name" value="HET"/>
</dbReference>
<feature type="repeat" description="ANK" evidence="3">
    <location>
        <begin position="580"/>
        <end position="612"/>
    </location>
</feature>
<dbReference type="OrthoDB" id="20872at2759"/>
<feature type="repeat" description="ANK" evidence="3">
    <location>
        <begin position="822"/>
        <end position="854"/>
    </location>
</feature>
<proteinExistence type="predicted"/>
<evidence type="ECO:0000256" key="4">
    <source>
        <dbReference type="SAM" id="MobiDB-lite"/>
    </source>
</evidence>
<feature type="compositionally biased region" description="Basic and acidic residues" evidence="4">
    <location>
        <begin position="492"/>
        <end position="505"/>
    </location>
</feature>
<evidence type="ECO:0000313" key="6">
    <source>
        <dbReference type="EMBL" id="CEL05767.1"/>
    </source>
</evidence>
<dbReference type="Pfam" id="PF00023">
    <property type="entry name" value="Ank"/>
    <property type="match status" value="1"/>
</dbReference>
<keyword evidence="7" id="KW-1185">Reference proteome</keyword>
<dbReference type="SUPFAM" id="SSF48403">
    <property type="entry name" value="Ankyrin repeat"/>
    <property type="match status" value="1"/>
</dbReference>
<dbReference type="InterPro" id="IPR036770">
    <property type="entry name" value="Ankyrin_rpt-contain_sf"/>
</dbReference>
<feature type="repeat" description="ANK" evidence="3">
    <location>
        <begin position="680"/>
        <end position="712"/>
    </location>
</feature>
<dbReference type="Pfam" id="PF06985">
    <property type="entry name" value="HET"/>
    <property type="match status" value="1"/>
</dbReference>
<evidence type="ECO:0000313" key="7">
    <source>
        <dbReference type="Proteomes" id="UP000054771"/>
    </source>
</evidence>
<dbReference type="InterPro" id="IPR002110">
    <property type="entry name" value="Ankyrin_rpt"/>
</dbReference>
<protein>
    <recommendedName>
        <fullName evidence="5">Heterokaryon incompatibility domain-containing protein</fullName>
    </recommendedName>
</protein>
<feature type="domain" description="Heterokaryon incompatibility" evidence="5">
    <location>
        <begin position="137"/>
        <end position="211"/>
    </location>
</feature>
<dbReference type="PANTHER" id="PTHR24198">
    <property type="entry name" value="ANKYRIN REPEAT AND PROTEIN KINASE DOMAIN-CONTAINING PROTEIN"/>
    <property type="match status" value="1"/>
</dbReference>
<evidence type="ECO:0000259" key="5">
    <source>
        <dbReference type="Pfam" id="PF06985"/>
    </source>
</evidence>
<feature type="repeat" description="ANK" evidence="3">
    <location>
        <begin position="756"/>
        <end position="779"/>
    </location>
</feature>
<sequence length="903" mass="101018">MQATKIDAALRRATEEFGLCPNRVWAIGHNLSDWETKLPDLIPTSEQMRNSRARIIRHEGHEYCTFDLCEQSMLNFTSVAQRHERPSCLRRPGHLPLPCSTLKGMFPRDLLDKASLAGEPTAWRLDGQSLVSVAEPYMAISHVWADGMGSGAWAEGEVNECLYRFFERIARRWQCKGIWWDPICIPTDKAARARAINTMERNYESARITLVHDCYIRNWEWVDGETACLAIIMSPWFSRGWTALELARSRNVKVMFKGSVIKDLDEDILSKSEDDSACHRYATEAIKGLRKKRIRSLNDLLTVLGSRSTSWPRDMAVISSLLVGIQEAVGEKQQEIYRAILGKIGWVAHGHLFHRSATMTGGFSWCPTNLLALPVAGTSSARELTILYDGTLRGEWSVIQPKSIPAARYVLHTGFPLVDMKISMTLESGSQCVLLGEPDVALFRRAIAVRMLSSQEGLYEFMGPVYFSPPLARDEVEWENKDITIGARKKKKEEAEETKSHEESVRFPPTPLKQEPPSYLNLRTRWGKLSKDGDEKENSKPTDTRLVEAVMDGDESKVWELFQWGTIGSSPPPINLQGSGGWTAMHHAVRRGHHDIISKLYLEGAKSDIRDELGQQSIHLAAERGDEELLIYYPQFMEGHQPCKDGQTALHRAVLGECLAVVKILLNKFGAEMMDAQDSLGRTALHLSAELGQRKIIAELICRNANMELKDSAGRTILHYAAMNWNNDPVILDTLLGYEILETLQEYDILNLPDNDGRMPLHYAASIGYVDYLNVLVNKTHLGVKDSMGQTALEIAADAGHLPAIQFLLDKDIERKELPQASIDTALHIAASAGELEMVQALVNHGASICSGDSGIKTALEAALEQEHPTVILYLTECVLSSDPPGEVPAGWVEVVRKRRPIY</sequence>
<name>A0A0U5G3J1_ASPCI</name>
<dbReference type="Pfam" id="PF12796">
    <property type="entry name" value="Ank_2"/>
    <property type="match status" value="3"/>
</dbReference>
<accession>A0A0U5G3J1</accession>
<keyword evidence="2 3" id="KW-0040">ANK repeat</keyword>
<dbReference type="AlphaFoldDB" id="A0A0U5G3J1"/>
<evidence type="ECO:0000256" key="3">
    <source>
        <dbReference type="PROSITE-ProRule" id="PRU00023"/>
    </source>
</evidence>
<evidence type="ECO:0000256" key="2">
    <source>
        <dbReference type="ARBA" id="ARBA00023043"/>
    </source>
</evidence>
<dbReference type="Proteomes" id="UP000054771">
    <property type="component" value="Unassembled WGS sequence"/>
</dbReference>
<dbReference type="STRING" id="454130.A0A0U5G3J1"/>
<dbReference type="PANTHER" id="PTHR24198:SF165">
    <property type="entry name" value="ANKYRIN REPEAT-CONTAINING PROTEIN-RELATED"/>
    <property type="match status" value="1"/>
</dbReference>
<dbReference type="EMBL" id="CDMC01000005">
    <property type="protein sequence ID" value="CEL05767.1"/>
    <property type="molecule type" value="Genomic_DNA"/>
</dbReference>
<reference evidence="7" key="1">
    <citation type="journal article" date="2016" name="Genome Announc.">
        <title>Draft genome sequences of fungus Aspergillus calidoustus.</title>
        <authorList>
            <person name="Horn F."/>
            <person name="Linde J."/>
            <person name="Mattern D.J."/>
            <person name="Walther G."/>
            <person name="Guthke R."/>
            <person name="Scherlach K."/>
            <person name="Martin K."/>
            <person name="Brakhage A.A."/>
            <person name="Petzke L."/>
            <person name="Valiante V."/>
        </authorList>
    </citation>
    <scope>NUCLEOTIDE SEQUENCE [LARGE SCALE GENOMIC DNA]</scope>
    <source>
        <strain evidence="7">SF006504</strain>
    </source>
</reference>
<dbReference type="SMART" id="SM00248">
    <property type="entry name" value="ANK"/>
    <property type="match status" value="7"/>
</dbReference>
<dbReference type="PROSITE" id="PS50297">
    <property type="entry name" value="ANK_REP_REGION"/>
    <property type="match status" value="4"/>
</dbReference>